<evidence type="ECO:0000313" key="2">
    <source>
        <dbReference type="EnsemblPlants" id="PNT76017"/>
    </source>
</evidence>
<name>A0A2K2DP11_BRADI</name>
<dbReference type="Proteomes" id="UP000008810">
    <property type="component" value="Chromosome 1"/>
</dbReference>
<evidence type="ECO:0000313" key="3">
    <source>
        <dbReference type="Proteomes" id="UP000008810"/>
    </source>
</evidence>
<reference evidence="1 2" key="1">
    <citation type="journal article" date="2010" name="Nature">
        <title>Genome sequencing and analysis of the model grass Brachypodium distachyon.</title>
        <authorList>
            <consortium name="International Brachypodium Initiative"/>
        </authorList>
    </citation>
    <scope>NUCLEOTIDE SEQUENCE [LARGE SCALE GENOMIC DNA]</scope>
    <source>
        <strain evidence="1 2">Bd21</strain>
    </source>
</reference>
<dbReference type="InParanoid" id="A0A2K2DP11"/>
<reference evidence="2" key="3">
    <citation type="submission" date="2018-08" db="UniProtKB">
        <authorList>
            <consortium name="EnsemblPlants"/>
        </authorList>
    </citation>
    <scope>IDENTIFICATION</scope>
    <source>
        <strain evidence="2">cv. Bd21</strain>
    </source>
</reference>
<evidence type="ECO:0000313" key="1">
    <source>
        <dbReference type="EMBL" id="PNT76017.1"/>
    </source>
</evidence>
<reference evidence="1" key="2">
    <citation type="submission" date="2017-06" db="EMBL/GenBank/DDBJ databases">
        <title>WGS assembly of Brachypodium distachyon.</title>
        <authorList>
            <consortium name="The International Brachypodium Initiative"/>
            <person name="Lucas S."/>
            <person name="Harmon-Smith M."/>
            <person name="Lail K."/>
            <person name="Tice H."/>
            <person name="Grimwood J."/>
            <person name="Bruce D."/>
            <person name="Barry K."/>
            <person name="Shu S."/>
            <person name="Lindquist E."/>
            <person name="Wang M."/>
            <person name="Pitluck S."/>
            <person name="Vogel J.P."/>
            <person name="Garvin D.F."/>
            <person name="Mockler T.C."/>
            <person name="Schmutz J."/>
            <person name="Rokhsar D."/>
            <person name="Bevan M.W."/>
        </authorList>
    </citation>
    <scope>NUCLEOTIDE SEQUENCE</scope>
    <source>
        <strain evidence="1">Bd21</strain>
    </source>
</reference>
<gene>
    <name evidence="1" type="ORF">BRADI_1g43066v3</name>
</gene>
<dbReference type="EnsemblPlants" id="PNT76017">
    <property type="protein sequence ID" value="PNT76017"/>
    <property type="gene ID" value="BRADI_1g43066v3"/>
</dbReference>
<dbReference type="Gramene" id="PNT76017">
    <property type="protein sequence ID" value="PNT76017"/>
    <property type="gene ID" value="BRADI_1g43066v3"/>
</dbReference>
<proteinExistence type="predicted"/>
<protein>
    <submittedName>
        <fullName evidence="1 2">Uncharacterized protein</fullName>
    </submittedName>
</protein>
<accession>A0A2K2DP11</accession>
<keyword evidence="3" id="KW-1185">Reference proteome</keyword>
<dbReference type="EMBL" id="CM000880">
    <property type="protein sequence ID" value="PNT76017.1"/>
    <property type="molecule type" value="Genomic_DNA"/>
</dbReference>
<dbReference type="AlphaFoldDB" id="A0A2K2DP11"/>
<organism evidence="1">
    <name type="scientific">Brachypodium distachyon</name>
    <name type="common">Purple false brome</name>
    <name type="synonym">Trachynia distachya</name>
    <dbReference type="NCBI Taxonomy" id="15368"/>
    <lineage>
        <taxon>Eukaryota</taxon>
        <taxon>Viridiplantae</taxon>
        <taxon>Streptophyta</taxon>
        <taxon>Embryophyta</taxon>
        <taxon>Tracheophyta</taxon>
        <taxon>Spermatophyta</taxon>
        <taxon>Magnoliopsida</taxon>
        <taxon>Liliopsida</taxon>
        <taxon>Poales</taxon>
        <taxon>Poaceae</taxon>
        <taxon>BOP clade</taxon>
        <taxon>Pooideae</taxon>
        <taxon>Stipodae</taxon>
        <taxon>Brachypodieae</taxon>
        <taxon>Brachypodium</taxon>
    </lineage>
</organism>
<sequence>MDGLSVPDCPAFSEKFNDTCTIWSVSVMHTRCPQTVRSNASFDICRLVPCCQVSSTASIFYILETTPQLKIHMVDSQS</sequence>